<evidence type="ECO:0000313" key="3">
    <source>
        <dbReference type="EMBL" id="XBV83467.1"/>
    </source>
</evidence>
<feature type="region of interest" description="Disordered" evidence="2">
    <location>
        <begin position="1"/>
        <end position="24"/>
    </location>
</feature>
<geneLocation type="plasmid" evidence="3">
    <name>pDson04</name>
</geneLocation>
<dbReference type="KEGG" id="dsc:ABOD76_00395"/>
<evidence type="ECO:0000256" key="2">
    <source>
        <dbReference type="SAM" id="MobiDB-lite"/>
    </source>
</evidence>
<dbReference type="AlphaFoldDB" id="A0AAU7U4Q6"/>
<reference evidence="3" key="1">
    <citation type="submission" date="2024-06" db="EMBL/GenBank/DDBJ databases">
        <title>Draft Genome Sequence of Deinococcus sonorensis Type Strain KR-87, a Biofilm Producing Representative of the Genus Deinococcus.</title>
        <authorList>
            <person name="Boren L.S."/>
            <person name="Grosso R.A."/>
            <person name="Hugenberg-Cox A.N."/>
            <person name="Hill J.T.E."/>
            <person name="Albert C.M."/>
            <person name="Tuohy J.M."/>
        </authorList>
    </citation>
    <scope>NUCLEOTIDE SEQUENCE</scope>
    <source>
        <strain evidence="3">KR-87</strain>
        <plasmid evidence="3">pDson04</plasmid>
    </source>
</reference>
<gene>
    <name evidence="3" type="ORF">ABOD76_00395</name>
</gene>
<keyword evidence="3" id="KW-0614">Plasmid</keyword>
<comment type="similarity">
    <text evidence="1">Belongs to the TelA family.</text>
</comment>
<evidence type="ECO:0000256" key="1">
    <source>
        <dbReference type="ARBA" id="ARBA00005541"/>
    </source>
</evidence>
<protein>
    <submittedName>
        <fullName evidence="3">Toxic anion resistance protein</fullName>
    </submittedName>
</protein>
<dbReference type="InterPro" id="IPR008863">
    <property type="entry name" value="Toxic_anion-R_TelA"/>
</dbReference>
<dbReference type="RefSeq" id="WP_350240966.1">
    <property type="nucleotide sequence ID" value="NZ_CP158296.1"/>
</dbReference>
<accession>A0AAU7U4Q6</accession>
<dbReference type="EMBL" id="CP158296">
    <property type="protein sequence ID" value="XBV83467.1"/>
    <property type="molecule type" value="Genomic_DNA"/>
</dbReference>
<proteinExistence type="inferred from homology"/>
<name>A0AAU7U4Q6_9DEIO</name>
<dbReference type="PANTHER" id="PTHR38432:SF1">
    <property type="entry name" value="TELA-LIKE PROTEIN SAOUHSC_01408"/>
    <property type="match status" value="1"/>
</dbReference>
<sequence length="389" mass="43537">MSRSPADHALPMPASTDSEALAELQAQSEVSDERLAELSLTVQRQMRGLTLHPGSDEALAEALRVRRDERFEQVRQAMEESRTHSSRLLDRRLSDFERGPGATISRELPRLRQRLLDLAPEGGGLKRRLLRVVPFARGGERETLRLQSGRRQIQAVVDSLAASREQLLQDHRELDALGVQLTQSVRQLRLELLQNLVARRELQHELQRADLSAARRQVLEQHLLLPLQQEAVDLSTQLQVALQALVARQDLQDTGRQLIEAVNRASTTTVAALETGLVLAGVLQEQARVGQLVVDLAKTTEQILLDNARMIRQNAVGTATLAGRPLIRVEVLLQAAETLEEGRREVDALRANQGRELERSLTQLQTLIERSDRLLSQELPESSTTSKLR</sequence>
<organism evidence="3">
    <name type="scientific">Deinococcus sonorensis KR-87</name>
    <dbReference type="NCBI Taxonomy" id="694439"/>
    <lineage>
        <taxon>Bacteria</taxon>
        <taxon>Thermotogati</taxon>
        <taxon>Deinococcota</taxon>
        <taxon>Deinococci</taxon>
        <taxon>Deinococcales</taxon>
        <taxon>Deinococcaceae</taxon>
        <taxon>Deinococcus</taxon>
    </lineage>
</organism>
<dbReference type="PANTHER" id="PTHR38432">
    <property type="entry name" value="TELA-LIKE PROTEIN SAOUHSC_01408"/>
    <property type="match status" value="1"/>
</dbReference>
<dbReference type="Pfam" id="PF05816">
    <property type="entry name" value="TelA"/>
    <property type="match status" value="1"/>
</dbReference>